<keyword evidence="4 5" id="KW-0408">Iron</keyword>
<evidence type="ECO:0008006" key="8">
    <source>
        <dbReference type="Google" id="ProtNLM"/>
    </source>
</evidence>
<evidence type="ECO:0000256" key="4">
    <source>
        <dbReference type="ARBA" id="ARBA00023004"/>
    </source>
</evidence>
<dbReference type="GO" id="GO:0006629">
    <property type="term" value="P:lipid metabolic process"/>
    <property type="evidence" value="ECO:0007669"/>
    <property type="project" value="UniProtKB-ARBA"/>
</dbReference>
<gene>
    <name evidence="6" type="ORF">U9M48_039018</name>
</gene>
<keyword evidence="3" id="KW-0560">Oxidoreductase</keyword>
<dbReference type="SUPFAM" id="SSF48264">
    <property type="entry name" value="Cytochrome P450"/>
    <property type="match status" value="2"/>
</dbReference>
<dbReference type="PRINTS" id="PR00385">
    <property type="entry name" value="P450"/>
</dbReference>
<dbReference type="InterPro" id="IPR017972">
    <property type="entry name" value="Cyt_P450_CS"/>
</dbReference>
<dbReference type="InterPro" id="IPR001128">
    <property type="entry name" value="Cyt_P450"/>
</dbReference>
<evidence type="ECO:0000256" key="5">
    <source>
        <dbReference type="PIRSR" id="PIRSR602401-1"/>
    </source>
</evidence>
<name>A0AAQ3XC86_PASNO</name>
<comment type="similarity">
    <text evidence="1">Belongs to the cytochrome P450 family.</text>
</comment>
<evidence type="ECO:0000313" key="6">
    <source>
        <dbReference type="EMBL" id="WVZ92995.1"/>
    </source>
</evidence>
<dbReference type="PANTHER" id="PTHR24296">
    <property type="entry name" value="CYTOCHROME P450"/>
    <property type="match status" value="1"/>
</dbReference>
<organism evidence="6 7">
    <name type="scientific">Paspalum notatum var. saurae</name>
    <dbReference type="NCBI Taxonomy" id="547442"/>
    <lineage>
        <taxon>Eukaryota</taxon>
        <taxon>Viridiplantae</taxon>
        <taxon>Streptophyta</taxon>
        <taxon>Embryophyta</taxon>
        <taxon>Tracheophyta</taxon>
        <taxon>Spermatophyta</taxon>
        <taxon>Magnoliopsida</taxon>
        <taxon>Liliopsida</taxon>
        <taxon>Poales</taxon>
        <taxon>Poaceae</taxon>
        <taxon>PACMAD clade</taxon>
        <taxon>Panicoideae</taxon>
        <taxon>Andropogonodae</taxon>
        <taxon>Paspaleae</taxon>
        <taxon>Paspalinae</taxon>
        <taxon>Paspalum</taxon>
    </lineage>
</organism>
<dbReference type="InterPro" id="IPR036396">
    <property type="entry name" value="Cyt_P450_sf"/>
</dbReference>
<dbReference type="GO" id="GO:0016705">
    <property type="term" value="F:oxidoreductase activity, acting on paired donors, with incorporation or reduction of molecular oxygen"/>
    <property type="evidence" value="ECO:0007669"/>
    <property type="project" value="InterPro"/>
</dbReference>
<dbReference type="EMBL" id="CP144753">
    <property type="protein sequence ID" value="WVZ92995.1"/>
    <property type="molecule type" value="Genomic_DNA"/>
</dbReference>
<dbReference type="PRINTS" id="PR00463">
    <property type="entry name" value="EP450I"/>
</dbReference>
<evidence type="ECO:0000313" key="7">
    <source>
        <dbReference type="Proteomes" id="UP001341281"/>
    </source>
</evidence>
<comment type="cofactor">
    <cofactor evidence="5">
        <name>heme</name>
        <dbReference type="ChEBI" id="CHEBI:30413"/>
    </cofactor>
</comment>
<evidence type="ECO:0000256" key="2">
    <source>
        <dbReference type="ARBA" id="ARBA00022723"/>
    </source>
</evidence>
<keyword evidence="2 5" id="KW-0479">Metal-binding</keyword>
<dbReference type="InterPro" id="IPR002401">
    <property type="entry name" value="Cyt_P450_E_grp-I"/>
</dbReference>
<keyword evidence="5" id="KW-0349">Heme</keyword>
<dbReference type="PROSITE" id="PS00086">
    <property type="entry name" value="CYTOCHROME_P450"/>
    <property type="match status" value="2"/>
</dbReference>
<accession>A0AAQ3XC86</accession>
<dbReference type="CDD" id="cd11064">
    <property type="entry name" value="CYP86A"/>
    <property type="match status" value="2"/>
</dbReference>
<evidence type="ECO:0000256" key="3">
    <source>
        <dbReference type="ARBA" id="ARBA00023002"/>
    </source>
</evidence>
<dbReference type="GO" id="GO:0020037">
    <property type="term" value="F:heme binding"/>
    <property type="evidence" value="ECO:0007669"/>
    <property type="project" value="InterPro"/>
</dbReference>
<protein>
    <recommendedName>
        <fullName evidence="8">Cytochrome P450</fullName>
    </recommendedName>
</protein>
<dbReference type="Pfam" id="PF00067">
    <property type="entry name" value="p450"/>
    <property type="match status" value="2"/>
</dbReference>
<dbReference type="Gene3D" id="1.10.630.10">
    <property type="entry name" value="Cytochrome P450"/>
    <property type="match status" value="2"/>
</dbReference>
<feature type="binding site" description="axial binding residue" evidence="5">
    <location>
        <position position="919"/>
    </location>
    <ligand>
        <name>heme</name>
        <dbReference type="ChEBI" id="CHEBI:30413"/>
    </ligand>
    <ligandPart>
        <name>Fe</name>
        <dbReference type="ChEBI" id="CHEBI:18248"/>
    </ligandPart>
</feature>
<dbReference type="Proteomes" id="UP001341281">
    <property type="component" value="Chromosome 09"/>
</dbReference>
<reference evidence="6 7" key="1">
    <citation type="submission" date="2024-02" db="EMBL/GenBank/DDBJ databases">
        <title>High-quality chromosome-scale genome assembly of Pensacola bahiagrass (Paspalum notatum Flugge var. saurae).</title>
        <authorList>
            <person name="Vega J.M."/>
            <person name="Podio M."/>
            <person name="Orjuela J."/>
            <person name="Siena L.A."/>
            <person name="Pessino S.C."/>
            <person name="Combes M.C."/>
            <person name="Mariac C."/>
            <person name="Albertini E."/>
            <person name="Pupilli F."/>
            <person name="Ortiz J.P.A."/>
            <person name="Leblanc O."/>
        </authorList>
    </citation>
    <scope>NUCLEOTIDE SEQUENCE [LARGE SCALE GENOMIC DNA]</scope>
    <source>
        <strain evidence="6">R1</strain>
        <tissue evidence="6">Leaf</tissue>
    </source>
</reference>
<dbReference type="AlphaFoldDB" id="A0AAQ3XC86"/>
<evidence type="ECO:0000256" key="1">
    <source>
        <dbReference type="ARBA" id="ARBA00010617"/>
    </source>
</evidence>
<dbReference type="GO" id="GO:0005506">
    <property type="term" value="F:iron ion binding"/>
    <property type="evidence" value="ECO:0007669"/>
    <property type="project" value="InterPro"/>
</dbReference>
<sequence>MLVAAFIYFSVKSMKSKRNPLLPTEWALVGMLPGIAASLRRHVAAAGKKNCMNFFVTCDPVNIRHMYTSNFANYPKGEAFAEIFDTLEGSLLTTDGENWCWQRAMARQDLARPELLTYLSRRWCDKVEEDLLPLLSRAAVTGTTINMEDLLGRLVFDLSTTLVFGVDPGSLSVDMPPVPASPAFDAIMEVAFFRHIMPASMWKAMRWLNVGQERKLAEAQKLIHGFVLDMINKNRSQERGTAAPVDLLSFFMTNYPDDLSMDQTGEPNKLLHATLISFMIAGRDTVGTTLPWLFYNLAKNPHVVSAIRDELAPIAAASHKQEDGETLMVFEAEETKPLVYLQAVMFESMRLYPPILYERKSVQDEDVLPSGHQVRAGDVIFISLYAMRRVDSVWGDGYREYRPERWLSRDGSSLLYVPSHKFLAFNSGPRMCLGKEMAIAQIKTIVATVVWNYDIELVQGHAVKPKLSCCMQMKNGLMEGSKPTKSGNQGGFSFGRSGIAARLCSHDAAAGNNWYEFLTSTLLASGHTHKIRGPLASSMNFFLTCDPMNIRHIYTSNFANYPKDEGFAEILDIVEGTLVTTDGENWRWQRAMARQALARPELLAYLSRRCRDKVVEGLLPFLSHAAVTGTKINMEGLLGRLVFDLSTTLVFGVDPGSLSVDMPPMPASPAFDTIMDVAFFRQAMPTSIWKAMRWLNVGHERKLAEAQRLIHGFVLDMIKKNRDRERGTAAPVDMLSFFTANYPDDLSVDQTGEPNKLLHAMLIFYMMAGRDTVGTALSWLFYNLAKNPHVVSAVRDELAPIAAASRKQEENETLKVFEAQETKPLVYLQAVIFESMRLYPPILYERKSVLAEDVLPSGHQVRAGDVIMISLYAMGRVDSVWGKDYSEYRPQRWLSRDGSSLLYVPSHKFLAFNSGPRLCLGKEMAIAQIKTIVATVVWNCDIALVEGHAVDPKLSSSMQMKNGLMATVKRREGM</sequence>
<proteinExistence type="inferred from homology"/>
<keyword evidence="7" id="KW-1185">Reference proteome</keyword>
<dbReference type="GO" id="GO:0004497">
    <property type="term" value="F:monooxygenase activity"/>
    <property type="evidence" value="ECO:0007669"/>
    <property type="project" value="InterPro"/>
</dbReference>